<accession>A0A9P9Y0C0</accession>
<reference evidence="2" key="2">
    <citation type="submission" date="2022-07" db="EMBL/GenBank/DDBJ databases">
        <authorList>
            <person name="Goncalves M.F.M."/>
            <person name="Hilario S."/>
            <person name="Van De Peer Y."/>
            <person name="Esteves A.C."/>
            <person name="Alves A."/>
        </authorList>
    </citation>
    <scope>NUCLEOTIDE SEQUENCE</scope>
    <source>
        <strain evidence="2">MUM 19.33</strain>
    </source>
</reference>
<sequence>MGAQRNQALPNPQPWLALQKFQWDLHVSTRTASQLQRVAVHKSINLRYACLQETETLAVAHSSPSAVQSVYPVQAAYLPQHQLDARDYWDTLLSHQKPEDADLERVTRLLRLREIQSEDIENDSAAGDTPLPTPVQLSVAGGSQSSQDETVDNSSSMEDMAATYMEQPNPFDDMSIPMDLDVAVPCGIDSMQAEAPHNDGASRHDEGKSMEGESLYFRDDEILSGTENTAGQMLADWLESNESDSELLPDAKSENPAASENLAGSEKRSENLSDTATSSEISDYTDDMDNGLDMPFLPLDQPAPRALRWPSAEWIREYPDNDAWSSNFYDYLFRVEQIRRSIKSELQQRDLGNAGSADSAMADASKLAGAAYEDRGKDEDNVDGRFDLLQMQNTWNADIAEDVIEFFNEAGPDATLISAAHLRRLKATVAQLEIMVNISATSIARRQKMPASRNHLFQGLASALGDKSHVMHSKGLGSTLREVVSADEPWPEPWAVALFRPERRKLFVMGQKEYQTSKTDDQDGLSFVDAGEAE</sequence>
<dbReference type="OrthoDB" id="4899474at2759"/>
<dbReference type="GeneID" id="75829019"/>
<reference evidence="2" key="1">
    <citation type="journal article" date="2021" name="J Fungi (Basel)">
        <title>Genomic and Metabolomic Analyses of the Marine Fungus Emericellopsis cladophorae: Insights into Saltwater Adaptability Mechanisms and Its Biosynthetic Potential.</title>
        <authorList>
            <person name="Goncalves M.F.M."/>
            <person name="Hilario S."/>
            <person name="Van de Peer Y."/>
            <person name="Esteves A.C."/>
            <person name="Alves A."/>
        </authorList>
    </citation>
    <scope>NUCLEOTIDE SEQUENCE</scope>
    <source>
        <strain evidence="2">MUM 19.33</strain>
    </source>
</reference>
<feature type="region of interest" description="Disordered" evidence="1">
    <location>
        <begin position="191"/>
        <end position="210"/>
    </location>
</feature>
<feature type="region of interest" description="Disordered" evidence="1">
    <location>
        <begin position="241"/>
        <end position="281"/>
    </location>
</feature>
<feature type="compositionally biased region" description="Basic and acidic residues" evidence="1">
    <location>
        <begin position="196"/>
        <end position="210"/>
    </location>
</feature>
<keyword evidence="3" id="KW-1185">Reference proteome</keyword>
<organism evidence="2 3">
    <name type="scientific">Emericellopsis cladophorae</name>
    <dbReference type="NCBI Taxonomy" id="2686198"/>
    <lineage>
        <taxon>Eukaryota</taxon>
        <taxon>Fungi</taxon>
        <taxon>Dikarya</taxon>
        <taxon>Ascomycota</taxon>
        <taxon>Pezizomycotina</taxon>
        <taxon>Sordariomycetes</taxon>
        <taxon>Hypocreomycetidae</taxon>
        <taxon>Hypocreales</taxon>
        <taxon>Bionectriaceae</taxon>
        <taxon>Emericellopsis</taxon>
    </lineage>
</organism>
<protein>
    <submittedName>
        <fullName evidence="2">Uncharacterized protein</fullName>
    </submittedName>
</protein>
<dbReference type="RefSeq" id="XP_051362007.1">
    <property type="nucleotide sequence ID" value="XM_051506663.1"/>
</dbReference>
<evidence type="ECO:0000313" key="2">
    <source>
        <dbReference type="EMBL" id="KAI6781151.1"/>
    </source>
</evidence>
<gene>
    <name evidence="2" type="ORF">J7T54_002507</name>
</gene>
<comment type="caution">
    <text evidence="2">The sequence shown here is derived from an EMBL/GenBank/DDBJ whole genome shotgun (WGS) entry which is preliminary data.</text>
</comment>
<evidence type="ECO:0000313" key="3">
    <source>
        <dbReference type="Proteomes" id="UP001055219"/>
    </source>
</evidence>
<feature type="compositionally biased region" description="Polar residues" evidence="1">
    <location>
        <begin position="141"/>
        <end position="156"/>
    </location>
</feature>
<dbReference type="EMBL" id="JAGIXG020000024">
    <property type="protein sequence ID" value="KAI6781151.1"/>
    <property type="molecule type" value="Genomic_DNA"/>
</dbReference>
<dbReference type="Proteomes" id="UP001055219">
    <property type="component" value="Unassembled WGS sequence"/>
</dbReference>
<feature type="compositionally biased region" description="Polar residues" evidence="1">
    <location>
        <begin position="272"/>
        <end position="281"/>
    </location>
</feature>
<name>A0A9P9Y0C0_9HYPO</name>
<dbReference type="AlphaFoldDB" id="A0A9P9Y0C0"/>
<evidence type="ECO:0000256" key="1">
    <source>
        <dbReference type="SAM" id="MobiDB-lite"/>
    </source>
</evidence>
<proteinExistence type="predicted"/>
<feature type="region of interest" description="Disordered" evidence="1">
    <location>
        <begin position="120"/>
        <end position="156"/>
    </location>
</feature>